<dbReference type="GO" id="GO:0008233">
    <property type="term" value="F:peptidase activity"/>
    <property type="evidence" value="ECO:0007669"/>
    <property type="project" value="UniProtKB-KW"/>
</dbReference>
<dbReference type="Proteomes" id="UP001652621">
    <property type="component" value="Unplaced"/>
</dbReference>
<dbReference type="GO" id="GO:0006508">
    <property type="term" value="P:proteolysis"/>
    <property type="evidence" value="ECO:0007669"/>
    <property type="project" value="UniProtKB-KW"/>
</dbReference>
<comment type="function">
    <text evidence="7">Proteolytically removes the C-terminal three residues of farnesylated proteins.</text>
</comment>
<proteinExistence type="inferred from homology"/>
<reference evidence="11" key="1">
    <citation type="submission" date="2025-08" db="UniProtKB">
        <authorList>
            <consortium name="RefSeq"/>
        </authorList>
    </citation>
    <scope>IDENTIFICATION</scope>
    <source>
        <strain evidence="11">Aabys</strain>
        <tissue evidence="11">Whole body</tissue>
    </source>
</reference>
<keyword evidence="7" id="KW-0256">Endoplasmic reticulum</keyword>
<keyword evidence="5 7" id="KW-0482">Metalloprotease</keyword>
<evidence type="ECO:0000256" key="5">
    <source>
        <dbReference type="ARBA" id="ARBA00023049"/>
    </source>
</evidence>
<dbReference type="InterPro" id="IPR027057">
    <property type="entry name" value="CAXX_Prtase_1"/>
</dbReference>
<evidence type="ECO:0000256" key="6">
    <source>
        <dbReference type="ARBA" id="ARBA00044456"/>
    </source>
</evidence>
<comment type="catalytic activity">
    <reaction evidence="6 7">
        <text>Hydrolyzes the peptide bond -P2-(S-farnesyl or geranylgeranyl)C-P1'-P2'-P3'-COOH where P1' and P2' are amino acids with aliphatic side chains and P3' is any C-terminal residue.</text>
        <dbReference type="EC" id="3.4.24.84"/>
    </reaction>
</comment>
<feature type="domain" description="Peptidase M48" evidence="8">
    <location>
        <begin position="264"/>
        <end position="487"/>
    </location>
</feature>
<dbReference type="InterPro" id="IPR032456">
    <property type="entry name" value="Peptidase_M48_N"/>
</dbReference>
<dbReference type="CDD" id="cd07343">
    <property type="entry name" value="M48A_Zmpste24p_like"/>
    <property type="match status" value="1"/>
</dbReference>
<dbReference type="RefSeq" id="XP_058979632.1">
    <property type="nucleotide sequence ID" value="XM_059123649.1"/>
</dbReference>
<dbReference type="Gene3D" id="3.30.2010.10">
    <property type="entry name" value="Metalloproteases ('zincins'), catalytic domain"/>
    <property type="match status" value="1"/>
</dbReference>
<feature type="transmembrane region" description="Helical" evidence="7">
    <location>
        <begin position="156"/>
        <end position="172"/>
    </location>
</feature>
<keyword evidence="3 7" id="KW-0378">Hydrolase</keyword>
<evidence type="ECO:0000313" key="11">
    <source>
        <dbReference type="RefSeq" id="XP_058979632.1"/>
    </source>
</evidence>
<feature type="transmembrane region" description="Helical" evidence="7">
    <location>
        <begin position="234"/>
        <end position="254"/>
    </location>
</feature>
<dbReference type="GeneID" id="101895765"/>
<organism evidence="10 11">
    <name type="scientific">Musca domestica</name>
    <name type="common">House fly</name>
    <dbReference type="NCBI Taxonomy" id="7370"/>
    <lineage>
        <taxon>Eukaryota</taxon>
        <taxon>Metazoa</taxon>
        <taxon>Ecdysozoa</taxon>
        <taxon>Arthropoda</taxon>
        <taxon>Hexapoda</taxon>
        <taxon>Insecta</taxon>
        <taxon>Pterygota</taxon>
        <taxon>Neoptera</taxon>
        <taxon>Endopterygota</taxon>
        <taxon>Diptera</taxon>
        <taxon>Brachycera</taxon>
        <taxon>Muscomorpha</taxon>
        <taxon>Muscoidea</taxon>
        <taxon>Muscidae</taxon>
        <taxon>Musca</taxon>
    </lineage>
</organism>
<evidence type="ECO:0000256" key="1">
    <source>
        <dbReference type="ARBA" id="ARBA00022670"/>
    </source>
</evidence>
<comment type="cofactor">
    <cofactor evidence="7">
        <name>Zn(2+)</name>
        <dbReference type="ChEBI" id="CHEBI:29105"/>
    </cofactor>
    <text evidence="7">Binds 1 zinc ion per subunit.</text>
</comment>
<feature type="transmembrane region" description="Helical" evidence="7">
    <location>
        <begin position="365"/>
        <end position="381"/>
    </location>
</feature>
<sequence length="497" mass="57168">MRALELLMTLPTCKISFIWRLLRPSLPINPYCYRQLCTTLRKSATMGVSEAELVLYAIIFVCIFENLFEIYISLRQVNVYKTTNKVPVELKDHMNEETFFKARIYGLDKEQFGIFKSILLDVIVIPLELYCGIISLFWQTSLHIVDKLNFDVNNEILVSCVFVVVIGLYGYVKELPFKVYGTFVLEEKHGFNKQTPGFFVWDQIKGLLLSNILTVLLSAAVVFIVQWGGEYFFIYLWAFAGIISLVLLTIYPIFIAPLFDKYTPLEEGDLRTAIEKLAASLKFPLTKLYVVEGSKRSSHSNAYFYGLWNSKRIVLFDTLLLNKGKKDNTEVKKEDEGKGCTNDEVVAVLGHELGHWKLGHVTKNIVIMQVNLLLLFFVFNYCFKYAPFYEALGFAPGVRPILVGLFIVLTYVMAPYNAILSFALTILSRRFEYQADEFAQKLGYADLLQKALIKLNLDNLGFPVHDWLYSSWNHSHPTLLQRMNRLKVLEAKDKKSQ</sequence>
<name>A0ABM3V1G8_MUSDO</name>
<feature type="transmembrane region" description="Helical" evidence="7">
    <location>
        <begin position="118"/>
        <end position="136"/>
    </location>
</feature>
<keyword evidence="7" id="KW-0472">Membrane</keyword>
<dbReference type="Pfam" id="PF01435">
    <property type="entry name" value="Peptidase_M48"/>
    <property type="match status" value="1"/>
</dbReference>
<dbReference type="Pfam" id="PF16491">
    <property type="entry name" value="Peptidase_M48_N"/>
    <property type="match status" value="1"/>
</dbReference>
<evidence type="ECO:0000313" key="10">
    <source>
        <dbReference type="Proteomes" id="UP001652621"/>
    </source>
</evidence>
<dbReference type="InterPro" id="IPR001915">
    <property type="entry name" value="Peptidase_M48"/>
</dbReference>
<keyword evidence="1 7" id="KW-0645">Protease</keyword>
<evidence type="ECO:0000256" key="4">
    <source>
        <dbReference type="ARBA" id="ARBA00022833"/>
    </source>
</evidence>
<accession>A0ABM3V1G8</accession>
<evidence type="ECO:0000259" key="9">
    <source>
        <dbReference type="Pfam" id="PF16491"/>
    </source>
</evidence>
<comment type="subcellular location">
    <subcellularLocation>
        <location evidence="7">Endoplasmic reticulum membrane</location>
        <topology evidence="7">Multi-pass membrane protein</topology>
    </subcellularLocation>
</comment>
<feature type="transmembrane region" description="Helical" evidence="7">
    <location>
        <begin position="207"/>
        <end position="228"/>
    </location>
</feature>
<feature type="transmembrane region" description="Helical" evidence="7">
    <location>
        <begin position="53"/>
        <end position="72"/>
    </location>
</feature>
<feature type="domain" description="CAAX prenyl protease 1 N-terminal" evidence="9">
    <location>
        <begin position="76"/>
        <end position="261"/>
    </location>
</feature>
<keyword evidence="2 7" id="KW-0479">Metal-binding</keyword>
<evidence type="ECO:0000256" key="7">
    <source>
        <dbReference type="RuleBase" id="RU366005"/>
    </source>
</evidence>
<dbReference type="EC" id="3.4.24.84" evidence="7"/>
<gene>
    <name evidence="11" type="primary">LOC101895765</name>
</gene>
<evidence type="ECO:0000259" key="8">
    <source>
        <dbReference type="Pfam" id="PF01435"/>
    </source>
</evidence>
<feature type="transmembrane region" description="Helical" evidence="7">
    <location>
        <begin position="401"/>
        <end position="427"/>
    </location>
</feature>
<evidence type="ECO:0000256" key="2">
    <source>
        <dbReference type="ARBA" id="ARBA00022723"/>
    </source>
</evidence>
<keyword evidence="7" id="KW-1133">Transmembrane helix</keyword>
<dbReference type="PANTHER" id="PTHR10120">
    <property type="entry name" value="CAAX PRENYL PROTEASE 1"/>
    <property type="match status" value="1"/>
</dbReference>
<protein>
    <recommendedName>
        <fullName evidence="7">CAAX prenyl protease</fullName>
        <ecNumber evidence="7">3.4.24.84</ecNumber>
    </recommendedName>
</protein>
<keyword evidence="10" id="KW-1185">Reference proteome</keyword>
<comment type="similarity">
    <text evidence="7">Belongs to the peptidase M48A family.</text>
</comment>
<evidence type="ECO:0000256" key="3">
    <source>
        <dbReference type="ARBA" id="ARBA00022801"/>
    </source>
</evidence>
<keyword evidence="4 7" id="KW-0862">Zinc</keyword>
<keyword evidence="7" id="KW-0812">Transmembrane</keyword>